<evidence type="ECO:0000313" key="7">
    <source>
        <dbReference type="EMBL" id="ADE11159.1"/>
    </source>
</evidence>
<dbReference type="PROSITE" id="PS51257">
    <property type="entry name" value="PROKAR_LIPOPROTEIN"/>
    <property type="match status" value="1"/>
</dbReference>
<dbReference type="STRING" id="580332.Slit_0921"/>
<evidence type="ECO:0000256" key="5">
    <source>
        <dbReference type="SAM" id="SignalP"/>
    </source>
</evidence>
<dbReference type="Gene3D" id="3.30.1330.60">
    <property type="entry name" value="OmpA-like domain"/>
    <property type="match status" value="1"/>
</dbReference>
<dbReference type="Proteomes" id="UP000001625">
    <property type="component" value="Chromosome"/>
</dbReference>
<feature type="chain" id="PRO_5003069499" evidence="5">
    <location>
        <begin position="18"/>
        <end position="163"/>
    </location>
</feature>
<dbReference type="InterPro" id="IPR006664">
    <property type="entry name" value="OMP_bac"/>
</dbReference>
<sequence length="163" mass="18137" precursor="true">MKKLAVILASLMVVACASTQKTNTSQANENNATASAAAAKVDLGKLNAEIQQMEKQSDYFDFNKYTVKSEYMNVIQKEAEFLKTHKNDVVTLQGNADERGSEKYNLGLGENRADAVAKVLEKDGVPADQIKMVSLGKDKPRLTCHKEKCWKENRRVDFLHNLG</sequence>
<dbReference type="HOGENOM" id="CLU_016890_9_4_4"/>
<reference evidence="7 8" key="1">
    <citation type="submission" date="2010-03" db="EMBL/GenBank/DDBJ databases">
        <title>Complete sequence of Sideroxydans lithotrophicus ES-1.</title>
        <authorList>
            <consortium name="US DOE Joint Genome Institute"/>
            <person name="Lucas S."/>
            <person name="Copeland A."/>
            <person name="Lapidus A."/>
            <person name="Cheng J.-F."/>
            <person name="Bruce D."/>
            <person name="Goodwin L."/>
            <person name="Pitluck S."/>
            <person name="Munk A.C."/>
            <person name="Detter J.C."/>
            <person name="Han C."/>
            <person name="Tapia R."/>
            <person name="Larimer F."/>
            <person name="Land M."/>
            <person name="Hauser L."/>
            <person name="Kyrpides N."/>
            <person name="Ivanova N."/>
            <person name="Emerson D."/>
            <person name="Woyke T."/>
        </authorList>
    </citation>
    <scope>NUCLEOTIDE SEQUENCE [LARGE SCALE GENOMIC DNA]</scope>
    <source>
        <strain evidence="7 8">ES-1</strain>
    </source>
</reference>
<dbReference type="KEGG" id="slt:Slit_0921"/>
<dbReference type="eggNOG" id="COG2885">
    <property type="taxonomic scope" value="Bacteria"/>
</dbReference>
<gene>
    <name evidence="7" type="ordered locus">Slit_0921</name>
</gene>
<dbReference type="Pfam" id="PF00691">
    <property type="entry name" value="OmpA"/>
    <property type="match status" value="1"/>
</dbReference>
<feature type="domain" description="OmpA-like" evidence="6">
    <location>
        <begin position="47"/>
        <end position="163"/>
    </location>
</feature>
<dbReference type="AlphaFoldDB" id="D5CPZ5"/>
<keyword evidence="8" id="KW-1185">Reference proteome</keyword>
<dbReference type="CDD" id="cd07185">
    <property type="entry name" value="OmpA_C-like"/>
    <property type="match status" value="1"/>
</dbReference>
<dbReference type="SUPFAM" id="SSF103088">
    <property type="entry name" value="OmpA-like"/>
    <property type="match status" value="1"/>
</dbReference>
<dbReference type="RefSeq" id="WP_013029057.1">
    <property type="nucleotide sequence ID" value="NC_013959.1"/>
</dbReference>
<name>D5CPZ5_SIDLE</name>
<evidence type="ECO:0000256" key="4">
    <source>
        <dbReference type="PROSITE-ProRule" id="PRU00473"/>
    </source>
</evidence>
<dbReference type="InterPro" id="IPR036737">
    <property type="entry name" value="OmpA-like_sf"/>
</dbReference>
<evidence type="ECO:0000259" key="6">
    <source>
        <dbReference type="PROSITE" id="PS51123"/>
    </source>
</evidence>
<evidence type="ECO:0000256" key="3">
    <source>
        <dbReference type="ARBA" id="ARBA00023237"/>
    </source>
</evidence>
<proteinExistence type="predicted"/>
<dbReference type="InterPro" id="IPR006665">
    <property type="entry name" value="OmpA-like"/>
</dbReference>
<accession>D5CPZ5</accession>
<keyword evidence="3" id="KW-0998">Cell outer membrane</keyword>
<dbReference type="PROSITE" id="PS51123">
    <property type="entry name" value="OMPA_2"/>
    <property type="match status" value="1"/>
</dbReference>
<dbReference type="PROSITE" id="PS01068">
    <property type="entry name" value="OMPA_1"/>
    <property type="match status" value="1"/>
</dbReference>
<keyword evidence="5" id="KW-0732">Signal</keyword>
<dbReference type="InterPro" id="IPR050330">
    <property type="entry name" value="Bact_OuterMem_StrucFunc"/>
</dbReference>
<dbReference type="GO" id="GO:0009279">
    <property type="term" value="C:cell outer membrane"/>
    <property type="evidence" value="ECO:0007669"/>
    <property type="project" value="UniProtKB-SubCell"/>
</dbReference>
<evidence type="ECO:0000256" key="1">
    <source>
        <dbReference type="ARBA" id="ARBA00004442"/>
    </source>
</evidence>
<dbReference type="PRINTS" id="PR01021">
    <property type="entry name" value="OMPADOMAIN"/>
</dbReference>
<dbReference type="InterPro" id="IPR006690">
    <property type="entry name" value="OMPA-like_CS"/>
</dbReference>
<evidence type="ECO:0000256" key="2">
    <source>
        <dbReference type="ARBA" id="ARBA00023136"/>
    </source>
</evidence>
<evidence type="ECO:0000313" key="8">
    <source>
        <dbReference type="Proteomes" id="UP000001625"/>
    </source>
</evidence>
<dbReference type="EMBL" id="CP001965">
    <property type="protein sequence ID" value="ADE11159.1"/>
    <property type="molecule type" value="Genomic_DNA"/>
</dbReference>
<dbReference type="OrthoDB" id="9809164at2"/>
<feature type="signal peptide" evidence="5">
    <location>
        <begin position="1"/>
        <end position="17"/>
    </location>
</feature>
<comment type="subcellular location">
    <subcellularLocation>
        <location evidence="1">Cell outer membrane</location>
    </subcellularLocation>
</comment>
<organism evidence="7 8">
    <name type="scientific">Sideroxydans lithotrophicus (strain ES-1)</name>
    <dbReference type="NCBI Taxonomy" id="580332"/>
    <lineage>
        <taxon>Bacteria</taxon>
        <taxon>Pseudomonadati</taxon>
        <taxon>Pseudomonadota</taxon>
        <taxon>Betaproteobacteria</taxon>
        <taxon>Nitrosomonadales</taxon>
        <taxon>Gallionellaceae</taxon>
        <taxon>Sideroxydans</taxon>
    </lineage>
</organism>
<dbReference type="PANTHER" id="PTHR30329:SF21">
    <property type="entry name" value="LIPOPROTEIN YIAD-RELATED"/>
    <property type="match status" value="1"/>
</dbReference>
<dbReference type="PANTHER" id="PTHR30329">
    <property type="entry name" value="STATOR ELEMENT OF FLAGELLAR MOTOR COMPLEX"/>
    <property type="match status" value="1"/>
</dbReference>
<keyword evidence="2 4" id="KW-0472">Membrane</keyword>
<protein>
    <submittedName>
        <fullName evidence="7">OmpA/MotB domain protein</fullName>
    </submittedName>
</protein>